<organism evidence="1 2">
    <name type="scientific">Vitis vinifera</name>
    <name type="common">Grape</name>
    <dbReference type="NCBI Taxonomy" id="29760"/>
    <lineage>
        <taxon>Eukaryota</taxon>
        <taxon>Viridiplantae</taxon>
        <taxon>Streptophyta</taxon>
        <taxon>Embryophyta</taxon>
        <taxon>Tracheophyta</taxon>
        <taxon>Spermatophyta</taxon>
        <taxon>Magnoliopsida</taxon>
        <taxon>eudicotyledons</taxon>
        <taxon>Gunneridae</taxon>
        <taxon>Pentapetalae</taxon>
        <taxon>rosids</taxon>
        <taxon>Vitales</taxon>
        <taxon>Vitaceae</taxon>
        <taxon>Viteae</taxon>
        <taxon>Vitis</taxon>
    </lineage>
</organism>
<gene>
    <name evidence="1" type="primary">RE2_1294</name>
    <name evidence="1" type="ORF">CK203_086864</name>
</gene>
<dbReference type="Proteomes" id="UP000288805">
    <property type="component" value="Unassembled WGS sequence"/>
</dbReference>
<accession>A0A438ERX4</accession>
<dbReference type="PANTHER" id="PTHR11439">
    <property type="entry name" value="GAG-POL-RELATED RETROTRANSPOSON"/>
    <property type="match status" value="1"/>
</dbReference>
<evidence type="ECO:0000313" key="2">
    <source>
        <dbReference type="Proteomes" id="UP000288805"/>
    </source>
</evidence>
<sequence length="237" mass="26688">MVHCKPARTPMPTGLKLRAGDGDPVEDLHGYRSTVGALQYVTITRPELSFSVNKVCQFMQNPTEEHWKAVKRILRYLQGTLQHGLHLKKSSNLDLIGFCDADWASDLDDRRSTSGHCVFLGPNLISWQSKKQHTVSRSSTEAEYRSLAGLVAEITCTVLLSANPVLHARTKHIELDLYFVREKVIQKEVEVRHVPSADQLADVLTKTVSSTQFIEFRHKLGIENLSTLSLRGDVRED</sequence>
<name>A0A438ERX4_VITVI</name>
<dbReference type="CDD" id="cd09272">
    <property type="entry name" value="RNase_HI_RT_Ty1"/>
    <property type="match status" value="1"/>
</dbReference>
<dbReference type="SUPFAM" id="SSF56672">
    <property type="entry name" value="DNA/RNA polymerases"/>
    <property type="match status" value="1"/>
</dbReference>
<dbReference type="InterPro" id="IPR043502">
    <property type="entry name" value="DNA/RNA_pol_sf"/>
</dbReference>
<dbReference type="EMBL" id="QGNW01001197">
    <property type="protein sequence ID" value="RVW50499.1"/>
    <property type="molecule type" value="Genomic_DNA"/>
</dbReference>
<dbReference type="PANTHER" id="PTHR11439:SF455">
    <property type="entry name" value="RLK (RECEPTOR-LIKE PROTEIN KINASE) 8, PUTATIVE-RELATED"/>
    <property type="match status" value="1"/>
</dbReference>
<evidence type="ECO:0000313" key="1">
    <source>
        <dbReference type="EMBL" id="RVW50499.1"/>
    </source>
</evidence>
<protein>
    <submittedName>
        <fullName evidence="1">Retrovirus-related Pol polyprotein from transposon RE2</fullName>
    </submittedName>
</protein>
<dbReference type="AlphaFoldDB" id="A0A438ERX4"/>
<comment type="caution">
    <text evidence="1">The sequence shown here is derived from an EMBL/GenBank/DDBJ whole genome shotgun (WGS) entry which is preliminary data.</text>
</comment>
<proteinExistence type="predicted"/>
<reference evidence="1 2" key="1">
    <citation type="journal article" date="2018" name="PLoS Genet.">
        <title>Population sequencing reveals clonal diversity and ancestral inbreeding in the grapevine cultivar Chardonnay.</title>
        <authorList>
            <person name="Roach M.J."/>
            <person name="Johnson D.L."/>
            <person name="Bohlmann J."/>
            <person name="van Vuuren H.J."/>
            <person name="Jones S.J."/>
            <person name="Pretorius I.S."/>
            <person name="Schmidt S.A."/>
            <person name="Borneman A.R."/>
        </authorList>
    </citation>
    <scope>NUCLEOTIDE SEQUENCE [LARGE SCALE GENOMIC DNA]</scope>
    <source>
        <strain evidence="2">cv. Chardonnay</strain>
        <tissue evidence="1">Leaf</tissue>
    </source>
</reference>